<dbReference type="GO" id="GO:0017004">
    <property type="term" value="P:cytochrome complex assembly"/>
    <property type="evidence" value="ECO:0007669"/>
    <property type="project" value="UniProtKB-KW"/>
</dbReference>
<dbReference type="InterPro" id="IPR017937">
    <property type="entry name" value="Thioredoxin_CS"/>
</dbReference>
<evidence type="ECO:0000259" key="5">
    <source>
        <dbReference type="PROSITE" id="PS51352"/>
    </source>
</evidence>
<accession>A0A7W2EDY8</accession>
<keyword evidence="3" id="KW-0676">Redox-active center</keyword>
<dbReference type="PANTHER" id="PTHR42852:SF13">
    <property type="entry name" value="PROTEIN DIPZ"/>
    <property type="match status" value="1"/>
</dbReference>
<reference evidence="6 7" key="1">
    <citation type="submission" date="2020-07" db="EMBL/GenBank/DDBJ databases">
        <title>Novel species isolated from subtropical streams in China.</title>
        <authorList>
            <person name="Lu H."/>
        </authorList>
    </citation>
    <scope>NUCLEOTIDE SEQUENCE [LARGE SCALE GENOMIC DNA]</scope>
    <source>
        <strain evidence="6 7">FT3S</strain>
    </source>
</reference>
<dbReference type="Pfam" id="PF08534">
    <property type="entry name" value="Redoxin"/>
    <property type="match status" value="1"/>
</dbReference>
<dbReference type="SUPFAM" id="SSF52833">
    <property type="entry name" value="Thioredoxin-like"/>
    <property type="match status" value="1"/>
</dbReference>
<dbReference type="EMBL" id="JACEZS010000001">
    <property type="protein sequence ID" value="MBA5604177.1"/>
    <property type="molecule type" value="Genomic_DNA"/>
</dbReference>
<feature type="signal peptide" evidence="4">
    <location>
        <begin position="1"/>
        <end position="23"/>
    </location>
</feature>
<evidence type="ECO:0000256" key="1">
    <source>
        <dbReference type="ARBA" id="ARBA00004196"/>
    </source>
</evidence>
<sequence length="157" mass="17387">MGVLIRRAATLTMLAGLWLASHAAELPSEDGLRVAMRATLMDGSRFDIDDHHGKPVLVMIWATWCPTCLAELPVLDRYYRANGSGKVDFVALGLDRDRDKIAAFLKETPLSFPVAWRAAPDEVDNLQRLVVTPVFYLVGKDGRIVWRKVGGIASLLK</sequence>
<dbReference type="PANTHER" id="PTHR42852">
    <property type="entry name" value="THIOL:DISULFIDE INTERCHANGE PROTEIN DSBE"/>
    <property type="match status" value="1"/>
</dbReference>
<dbReference type="GO" id="GO:0030313">
    <property type="term" value="C:cell envelope"/>
    <property type="evidence" value="ECO:0007669"/>
    <property type="project" value="UniProtKB-SubCell"/>
</dbReference>
<protein>
    <submittedName>
        <fullName evidence="6">TlpA family protein disulfide reductase</fullName>
    </submittedName>
</protein>
<evidence type="ECO:0000313" key="6">
    <source>
        <dbReference type="EMBL" id="MBA5604177.1"/>
    </source>
</evidence>
<proteinExistence type="predicted"/>
<gene>
    <name evidence="6" type="ORF">H3H36_02215</name>
</gene>
<dbReference type="RefSeq" id="WP_182213489.1">
    <property type="nucleotide sequence ID" value="NZ_JACEZS010000001.1"/>
</dbReference>
<feature type="chain" id="PRO_5030902030" evidence="4">
    <location>
        <begin position="24"/>
        <end position="157"/>
    </location>
</feature>
<dbReference type="GO" id="GO:0015036">
    <property type="term" value="F:disulfide oxidoreductase activity"/>
    <property type="evidence" value="ECO:0007669"/>
    <property type="project" value="UniProtKB-ARBA"/>
</dbReference>
<dbReference type="PROSITE" id="PS00194">
    <property type="entry name" value="THIOREDOXIN_1"/>
    <property type="match status" value="1"/>
</dbReference>
<dbReference type="Proteomes" id="UP000566711">
    <property type="component" value="Unassembled WGS sequence"/>
</dbReference>
<evidence type="ECO:0000256" key="4">
    <source>
        <dbReference type="SAM" id="SignalP"/>
    </source>
</evidence>
<organism evidence="6 7">
    <name type="scientific">Rugamonas fusca</name>
    <dbReference type="NCBI Taxonomy" id="2758568"/>
    <lineage>
        <taxon>Bacteria</taxon>
        <taxon>Pseudomonadati</taxon>
        <taxon>Pseudomonadota</taxon>
        <taxon>Betaproteobacteria</taxon>
        <taxon>Burkholderiales</taxon>
        <taxon>Oxalobacteraceae</taxon>
        <taxon>Telluria group</taxon>
        <taxon>Rugamonas</taxon>
    </lineage>
</organism>
<dbReference type="InterPro" id="IPR013740">
    <property type="entry name" value="Redoxin"/>
</dbReference>
<dbReference type="CDD" id="cd02966">
    <property type="entry name" value="TlpA_like_family"/>
    <property type="match status" value="1"/>
</dbReference>
<name>A0A7W2EDY8_9BURK</name>
<evidence type="ECO:0000313" key="7">
    <source>
        <dbReference type="Proteomes" id="UP000566711"/>
    </source>
</evidence>
<dbReference type="InterPro" id="IPR013766">
    <property type="entry name" value="Thioredoxin_domain"/>
</dbReference>
<dbReference type="PROSITE" id="PS51352">
    <property type="entry name" value="THIOREDOXIN_2"/>
    <property type="match status" value="1"/>
</dbReference>
<dbReference type="Gene3D" id="3.40.30.10">
    <property type="entry name" value="Glutaredoxin"/>
    <property type="match status" value="1"/>
</dbReference>
<evidence type="ECO:0000256" key="2">
    <source>
        <dbReference type="ARBA" id="ARBA00022748"/>
    </source>
</evidence>
<keyword evidence="2" id="KW-0201">Cytochrome c-type biogenesis</keyword>
<dbReference type="AlphaFoldDB" id="A0A7W2EDY8"/>
<comment type="subcellular location">
    <subcellularLocation>
        <location evidence="1">Cell envelope</location>
    </subcellularLocation>
</comment>
<evidence type="ECO:0000256" key="3">
    <source>
        <dbReference type="ARBA" id="ARBA00023284"/>
    </source>
</evidence>
<feature type="domain" description="Thioredoxin" evidence="5">
    <location>
        <begin position="15"/>
        <end position="157"/>
    </location>
</feature>
<dbReference type="InterPro" id="IPR036249">
    <property type="entry name" value="Thioredoxin-like_sf"/>
</dbReference>
<dbReference type="InterPro" id="IPR050553">
    <property type="entry name" value="Thioredoxin_ResA/DsbE_sf"/>
</dbReference>
<keyword evidence="7" id="KW-1185">Reference proteome</keyword>
<comment type="caution">
    <text evidence="6">The sequence shown here is derived from an EMBL/GenBank/DDBJ whole genome shotgun (WGS) entry which is preliminary data.</text>
</comment>
<keyword evidence="4" id="KW-0732">Signal</keyword>